<dbReference type="PANTHER" id="PTHR42894:SF1">
    <property type="entry name" value="N-(5'-PHOSPHORIBOSYL)ANTHRANILATE ISOMERASE"/>
    <property type="match status" value="1"/>
</dbReference>
<comment type="catalytic activity">
    <reaction evidence="1">
        <text>N-(5-phospho-beta-D-ribosyl)anthranilate = 1-(2-carboxyphenylamino)-1-deoxy-D-ribulose 5-phosphate</text>
        <dbReference type="Rhea" id="RHEA:21540"/>
        <dbReference type="ChEBI" id="CHEBI:18277"/>
        <dbReference type="ChEBI" id="CHEBI:58613"/>
        <dbReference type="EC" id="5.3.1.24"/>
    </reaction>
</comment>
<dbReference type="InterPro" id="IPR011060">
    <property type="entry name" value="RibuloseP-bd_barrel"/>
</dbReference>
<dbReference type="RefSeq" id="WP_408869911.1">
    <property type="nucleotide sequence ID" value="NZ_JABXXQ010000860.1"/>
</dbReference>
<feature type="domain" description="N-(5'phosphoribosyl) anthranilate isomerase (PRAI)" evidence="9">
    <location>
        <begin position="14"/>
        <end position="81"/>
    </location>
</feature>
<evidence type="ECO:0000313" key="11">
    <source>
        <dbReference type="Proteomes" id="UP000565205"/>
    </source>
</evidence>
<dbReference type="PANTHER" id="PTHR42894">
    <property type="entry name" value="N-(5'-PHOSPHORIBOSYL)ANTHRANILATE ISOMERASE"/>
    <property type="match status" value="1"/>
</dbReference>
<sequence length="91" mass="9164">LLVEAKPPPGARLPGGNATAFDHRLTQGWAAPLPWLLAGGLTPGNVAGAIGESGAEAVDVSSGVEHSPGRKDPGLIDAFIRAARSASVMRS</sequence>
<dbReference type="InterPro" id="IPR013785">
    <property type="entry name" value="Aldolase_TIM"/>
</dbReference>
<keyword evidence="7" id="KW-0057">Aromatic amino acid biosynthesis</keyword>
<accession>A0A850NU66</accession>
<dbReference type="Proteomes" id="UP000565205">
    <property type="component" value="Unassembled WGS sequence"/>
</dbReference>
<protein>
    <recommendedName>
        <fullName evidence="4">N-(5'-phosphoribosyl)anthranilate isomerase</fullName>
        <ecNumber evidence="3">5.3.1.24</ecNumber>
    </recommendedName>
</protein>
<name>A0A850NU66_9PROT</name>
<comment type="caution">
    <text evidence="10">The sequence shown here is derived from an EMBL/GenBank/DDBJ whole genome shotgun (WGS) entry which is preliminary data.</text>
</comment>
<dbReference type="Pfam" id="PF00697">
    <property type="entry name" value="PRAI"/>
    <property type="match status" value="1"/>
</dbReference>
<evidence type="ECO:0000313" key="10">
    <source>
        <dbReference type="EMBL" id="NVN32444.1"/>
    </source>
</evidence>
<evidence type="ECO:0000256" key="5">
    <source>
        <dbReference type="ARBA" id="ARBA00022605"/>
    </source>
</evidence>
<gene>
    <name evidence="10" type="ORF">HUK83_19130</name>
</gene>
<evidence type="ECO:0000259" key="9">
    <source>
        <dbReference type="Pfam" id="PF00697"/>
    </source>
</evidence>
<dbReference type="EMBL" id="JABXXQ010000860">
    <property type="protein sequence ID" value="NVN32444.1"/>
    <property type="molecule type" value="Genomic_DNA"/>
</dbReference>
<evidence type="ECO:0000256" key="4">
    <source>
        <dbReference type="ARBA" id="ARBA00022272"/>
    </source>
</evidence>
<organism evidence="10 11">
    <name type="scientific">Endobacter medicaginis</name>
    <dbReference type="NCBI Taxonomy" id="1181271"/>
    <lineage>
        <taxon>Bacteria</taxon>
        <taxon>Pseudomonadati</taxon>
        <taxon>Pseudomonadota</taxon>
        <taxon>Alphaproteobacteria</taxon>
        <taxon>Acetobacterales</taxon>
        <taxon>Acetobacteraceae</taxon>
        <taxon>Endobacter</taxon>
    </lineage>
</organism>
<evidence type="ECO:0000256" key="1">
    <source>
        <dbReference type="ARBA" id="ARBA00001164"/>
    </source>
</evidence>
<dbReference type="SUPFAM" id="SSF51366">
    <property type="entry name" value="Ribulose-phoshate binding barrel"/>
    <property type="match status" value="1"/>
</dbReference>
<evidence type="ECO:0000256" key="6">
    <source>
        <dbReference type="ARBA" id="ARBA00022822"/>
    </source>
</evidence>
<evidence type="ECO:0000256" key="2">
    <source>
        <dbReference type="ARBA" id="ARBA00004664"/>
    </source>
</evidence>
<dbReference type="InterPro" id="IPR001240">
    <property type="entry name" value="PRAI_dom"/>
</dbReference>
<dbReference type="EC" id="5.3.1.24" evidence="3"/>
<keyword evidence="5" id="KW-0028">Amino-acid biosynthesis</keyword>
<evidence type="ECO:0000256" key="7">
    <source>
        <dbReference type="ARBA" id="ARBA00023141"/>
    </source>
</evidence>
<dbReference type="AlphaFoldDB" id="A0A850NU66"/>
<dbReference type="GO" id="GO:0000162">
    <property type="term" value="P:L-tryptophan biosynthetic process"/>
    <property type="evidence" value="ECO:0007669"/>
    <property type="project" value="UniProtKB-UniPathway"/>
</dbReference>
<proteinExistence type="predicted"/>
<feature type="non-terminal residue" evidence="10">
    <location>
        <position position="1"/>
    </location>
</feature>
<dbReference type="InterPro" id="IPR044643">
    <property type="entry name" value="TrpF_fam"/>
</dbReference>
<dbReference type="GO" id="GO:0004640">
    <property type="term" value="F:phosphoribosylanthranilate isomerase activity"/>
    <property type="evidence" value="ECO:0007669"/>
    <property type="project" value="UniProtKB-EC"/>
</dbReference>
<dbReference type="Gene3D" id="3.20.20.70">
    <property type="entry name" value="Aldolase class I"/>
    <property type="match status" value="1"/>
</dbReference>
<reference evidence="10 11" key="1">
    <citation type="submission" date="2020-06" db="EMBL/GenBank/DDBJ databases">
        <title>Description of novel acetic acid bacteria.</title>
        <authorList>
            <person name="Sombolestani A."/>
        </authorList>
    </citation>
    <scope>NUCLEOTIDE SEQUENCE [LARGE SCALE GENOMIC DNA]</scope>
    <source>
        <strain evidence="10 11">LMG 26838</strain>
    </source>
</reference>
<evidence type="ECO:0000256" key="8">
    <source>
        <dbReference type="ARBA" id="ARBA00023235"/>
    </source>
</evidence>
<dbReference type="UniPathway" id="UPA00035">
    <property type="reaction ID" value="UER00042"/>
</dbReference>
<comment type="pathway">
    <text evidence="2">Amino-acid biosynthesis; L-tryptophan biosynthesis; L-tryptophan from chorismate: step 3/5.</text>
</comment>
<keyword evidence="6" id="KW-0822">Tryptophan biosynthesis</keyword>
<keyword evidence="8 10" id="KW-0413">Isomerase</keyword>
<evidence type="ECO:0000256" key="3">
    <source>
        <dbReference type="ARBA" id="ARBA00012572"/>
    </source>
</evidence>